<comment type="caution">
    <text evidence="2">The sequence shown here is derived from an EMBL/GenBank/DDBJ whole genome shotgun (WGS) entry which is preliminary data.</text>
</comment>
<evidence type="ECO:0000256" key="1">
    <source>
        <dbReference type="SAM" id="Phobius"/>
    </source>
</evidence>
<dbReference type="Proteomes" id="UP000177306">
    <property type="component" value="Unassembled WGS sequence"/>
</dbReference>
<keyword evidence="1" id="KW-1133">Transmembrane helix</keyword>
<organism evidence="2 3">
    <name type="scientific">Candidatus Kaiserbacteria bacterium RIFCSPLOWO2_01_FULL_53_17</name>
    <dbReference type="NCBI Taxonomy" id="1798511"/>
    <lineage>
        <taxon>Bacteria</taxon>
        <taxon>Candidatus Kaiseribacteriota</taxon>
    </lineage>
</organism>
<proteinExistence type="predicted"/>
<gene>
    <name evidence="2" type="ORF">A3A38_02410</name>
</gene>
<evidence type="ECO:0008006" key="4">
    <source>
        <dbReference type="Google" id="ProtNLM"/>
    </source>
</evidence>
<reference evidence="2 3" key="1">
    <citation type="journal article" date="2016" name="Nat. Commun.">
        <title>Thousands of microbial genomes shed light on interconnected biogeochemical processes in an aquifer system.</title>
        <authorList>
            <person name="Anantharaman K."/>
            <person name="Brown C.T."/>
            <person name="Hug L.A."/>
            <person name="Sharon I."/>
            <person name="Castelle C.J."/>
            <person name="Probst A.J."/>
            <person name="Thomas B.C."/>
            <person name="Singh A."/>
            <person name="Wilkins M.J."/>
            <person name="Karaoz U."/>
            <person name="Brodie E.L."/>
            <person name="Williams K.H."/>
            <person name="Hubbard S.S."/>
            <person name="Banfield J.F."/>
        </authorList>
    </citation>
    <scope>NUCLEOTIDE SEQUENCE [LARGE SCALE GENOMIC DNA]</scope>
</reference>
<sequence length="184" mass="20110">MKKRLQVLGARFQGKTKTLFSHSLTPNTYHLVPDSRGFTILLAALVASLVLTLGISVFSIAQKQVVLSSLGRSSQFAFYTADTAAECALYWDIRHDYFSSPSPGITPTCAGPDPLDIQVTEGVLGVLPYTMEFEFEPNGYCAHVSVRKSTVDPRTVIHADGFSTNCAEISISSRSLQRSVELNF</sequence>
<protein>
    <recommendedName>
        <fullName evidence="4">Type 4 fimbrial biogenesis protein PilX N-terminal domain-containing protein</fullName>
    </recommendedName>
</protein>
<keyword evidence="1" id="KW-0472">Membrane</keyword>
<dbReference type="EMBL" id="MFLY01000005">
    <property type="protein sequence ID" value="OGG73222.1"/>
    <property type="molecule type" value="Genomic_DNA"/>
</dbReference>
<evidence type="ECO:0000313" key="2">
    <source>
        <dbReference type="EMBL" id="OGG73222.1"/>
    </source>
</evidence>
<evidence type="ECO:0000313" key="3">
    <source>
        <dbReference type="Proteomes" id="UP000177306"/>
    </source>
</evidence>
<dbReference type="AlphaFoldDB" id="A0A1F6EIQ8"/>
<keyword evidence="1" id="KW-0812">Transmembrane</keyword>
<accession>A0A1F6EIQ8</accession>
<name>A0A1F6EIQ8_9BACT</name>
<feature type="transmembrane region" description="Helical" evidence="1">
    <location>
        <begin position="38"/>
        <end position="61"/>
    </location>
</feature>